<sequence length="80" mass="9215">MTEMDIADKILALLIGGHDGPSSSITFVIKFLAELPHIYNEVRREQIEILKSKGSREFLNWEDIQKMKYSWNVACEVTSE</sequence>
<dbReference type="PANTHER" id="PTHR24286:SF384">
    <property type="entry name" value="P450, PUTATIVE (EUROFUNG)-RELATED"/>
    <property type="match status" value="1"/>
</dbReference>
<dbReference type="Gene3D" id="1.10.630.10">
    <property type="entry name" value="Cytochrome P450"/>
    <property type="match status" value="1"/>
</dbReference>
<keyword evidence="8" id="KW-1185">Reference proteome</keyword>
<comment type="similarity">
    <text evidence="1">Belongs to the cytochrome P450 family.</text>
</comment>
<organism evidence="7 8">
    <name type="scientific">Thalictrum thalictroides</name>
    <name type="common">Rue-anemone</name>
    <name type="synonym">Anemone thalictroides</name>
    <dbReference type="NCBI Taxonomy" id="46969"/>
    <lineage>
        <taxon>Eukaryota</taxon>
        <taxon>Viridiplantae</taxon>
        <taxon>Streptophyta</taxon>
        <taxon>Embryophyta</taxon>
        <taxon>Tracheophyta</taxon>
        <taxon>Spermatophyta</taxon>
        <taxon>Magnoliopsida</taxon>
        <taxon>Ranunculales</taxon>
        <taxon>Ranunculaceae</taxon>
        <taxon>Thalictroideae</taxon>
        <taxon>Thalictrum</taxon>
    </lineage>
</organism>
<evidence type="ECO:0000256" key="6">
    <source>
        <dbReference type="ARBA" id="ARBA00023033"/>
    </source>
</evidence>
<evidence type="ECO:0000313" key="7">
    <source>
        <dbReference type="EMBL" id="KAF5201641.1"/>
    </source>
</evidence>
<keyword evidence="2" id="KW-0349">Heme</keyword>
<dbReference type="GO" id="GO:0016705">
    <property type="term" value="F:oxidoreductase activity, acting on paired donors, with incorporation or reduction of molecular oxygen"/>
    <property type="evidence" value="ECO:0007669"/>
    <property type="project" value="InterPro"/>
</dbReference>
<dbReference type="AlphaFoldDB" id="A0A7J6WW34"/>
<dbReference type="GO" id="GO:0004497">
    <property type="term" value="F:monooxygenase activity"/>
    <property type="evidence" value="ECO:0007669"/>
    <property type="project" value="UniProtKB-KW"/>
</dbReference>
<evidence type="ECO:0000313" key="8">
    <source>
        <dbReference type="Proteomes" id="UP000554482"/>
    </source>
</evidence>
<dbReference type="PANTHER" id="PTHR24286">
    <property type="entry name" value="CYTOCHROME P450 26"/>
    <property type="match status" value="1"/>
</dbReference>
<evidence type="ECO:0000256" key="5">
    <source>
        <dbReference type="ARBA" id="ARBA00023004"/>
    </source>
</evidence>
<keyword evidence="3" id="KW-0479">Metal-binding</keyword>
<gene>
    <name evidence="7" type="ORF">FRX31_008771</name>
</gene>
<dbReference type="GO" id="GO:0044550">
    <property type="term" value="P:secondary metabolite biosynthetic process"/>
    <property type="evidence" value="ECO:0007669"/>
    <property type="project" value="UniProtKB-ARBA"/>
</dbReference>
<dbReference type="SUPFAM" id="SSF48264">
    <property type="entry name" value="Cytochrome P450"/>
    <property type="match status" value="1"/>
</dbReference>
<evidence type="ECO:0000256" key="1">
    <source>
        <dbReference type="ARBA" id="ARBA00010617"/>
    </source>
</evidence>
<dbReference type="InterPro" id="IPR001128">
    <property type="entry name" value="Cyt_P450"/>
</dbReference>
<keyword evidence="6 7" id="KW-0503">Monooxygenase</keyword>
<dbReference type="EMBL" id="JABWDY010009159">
    <property type="protein sequence ID" value="KAF5201641.1"/>
    <property type="molecule type" value="Genomic_DNA"/>
</dbReference>
<name>A0A7J6WW34_THATH</name>
<dbReference type="GO" id="GO:0005506">
    <property type="term" value="F:iron ion binding"/>
    <property type="evidence" value="ECO:0007669"/>
    <property type="project" value="InterPro"/>
</dbReference>
<evidence type="ECO:0000256" key="2">
    <source>
        <dbReference type="ARBA" id="ARBA00022617"/>
    </source>
</evidence>
<dbReference type="Proteomes" id="UP000554482">
    <property type="component" value="Unassembled WGS sequence"/>
</dbReference>
<protein>
    <submittedName>
        <fullName evidence="7">Beta-amyrin 28-monooxygenase</fullName>
    </submittedName>
</protein>
<accession>A0A7J6WW34</accession>
<dbReference type="Pfam" id="PF00067">
    <property type="entry name" value="p450"/>
    <property type="match status" value="1"/>
</dbReference>
<evidence type="ECO:0000256" key="4">
    <source>
        <dbReference type="ARBA" id="ARBA00023002"/>
    </source>
</evidence>
<dbReference type="GO" id="GO:0020037">
    <property type="term" value="F:heme binding"/>
    <property type="evidence" value="ECO:0007669"/>
    <property type="project" value="InterPro"/>
</dbReference>
<comment type="caution">
    <text evidence="7">The sequence shown here is derived from an EMBL/GenBank/DDBJ whole genome shotgun (WGS) entry which is preliminary data.</text>
</comment>
<keyword evidence="4" id="KW-0560">Oxidoreductase</keyword>
<reference evidence="7 8" key="1">
    <citation type="submission" date="2020-06" db="EMBL/GenBank/DDBJ databases">
        <title>Transcriptomic and genomic resources for Thalictrum thalictroides and T. hernandezii: Facilitating candidate gene discovery in an emerging model plant lineage.</title>
        <authorList>
            <person name="Arias T."/>
            <person name="Riano-Pachon D.M."/>
            <person name="Di Stilio V.S."/>
        </authorList>
    </citation>
    <scope>NUCLEOTIDE SEQUENCE [LARGE SCALE GENOMIC DNA]</scope>
    <source>
        <strain evidence="8">cv. WT478/WT964</strain>
        <tissue evidence="7">Leaves</tissue>
    </source>
</reference>
<proteinExistence type="inferred from homology"/>
<dbReference type="GO" id="GO:0016125">
    <property type="term" value="P:sterol metabolic process"/>
    <property type="evidence" value="ECO:0007669"/>
    <property type="project" value="TreeGrafter"/>
</dbReference>
<evidence type="ECO:0000256" key="3">
    <source>
        <dbReference type="ARBA" id="ARBA00022723"/>
    </source>
</evidence>
<keyword evidence="5" id="KW-0408">Iron</keyword>
<dbReference type="OrthoDB" id="3945418at2759"/>
<dbReference type="InterPro" id="IPR036396">
    <property type="entry name" value="Cyt_P450_sf"/>
</dbReference>